<dbReference type="Proteomes" id="UP000242792">
    <property type="component" value="Chromosome"/>
</dbReference>
<dbReference type="EMBL" id="CP020121">
    <property type="protein sequence ID" value="AQZ98447.1"/>
    <property type="molecule type" value="Genomic_DNA"/>
</dbReference>
<protein>
    <submittedName>
        <fullName evidence="1">Uncharacterized protein</fullName>
    </submittedName>
</protein>
<dbReference type="RefSeq" id="WP_054065668.1">
    <property type="nucleotide sequence ID" value="NZ_CATYED010000030.1"/>
</dbReference>
<dbReference type="GeneID" id="83039554"/>
<dbReference type="KEGG" id="cke:B5M06_09495"/>
<name>A0A1V3TKF2_9BURK</name>
<accession>A0A1V3TKF2</accession>
<organism evidence="1 2">
    <name type="scientific">Comamonas kerstersii</name>
    <dbReference type="NCBI Taxonomy" id="225992"/>
    <lineage>
        <taxon>Bacteria</taxon>
        <taxon>Pseudomonadati</taxon>
        <taxon>Pseudomonadota</taxon>
        <taxon>Betaproteobacteria</taxon>
        <taxon>Burkholderiales</taxon>
        <taxon>Comamonadaceae</taxon>
        <taxon>Comamonas</taxon>
    </lineage>
</organism>
<evidence type="ECO:0000313" key="2">
    <source>
        <dbReference type="Proteomes" id="UP000242792"/>
    </source>
</evidence>
<evidence type="ECO:0000313" key="1">
    <source>
        <dbReference type="EMBL" id="AQZ98447.1"/>
    </source>
</evidence>
<sequence length="72" mass="8094">MQNYKETPFDLMVIDAFIAAKSLTITDKARVIIGRYMQAHFADENNPRIPKLAARLQAINAAAALEEDEDDE</sequence>
<accession>A0A1V0BEU7</accession>
<dbReference type="AlphaFoldDB" id="A0A1V3TKF2"/>
<gene>
    <name evidence="1" type="ORF">B5M06_09495</name>
</gene>
<proteinExistence type="predicted"/>
<reference evidence="1 2" key="1">
    <citation type="submission" date="2017-03" db="EMBL/GenBank/DDBJ databases">
        <title>Rapid Whole Genome Sequencing of Comamonas kerstersii Causing Continuous ambulatory Peritoneal Dialysis-Associated Peritonitis.</title>
        <authorList>
            <person name="Zheng B."/>
        </authorList>
    </citation>
    <scope>NUCLEOTIDE SEQUENCE [LARGE SCALE GENOMIC DNA]</scope>
    <source>
        <strain evidence="1 2">8943</strain>
    </source>
</reference>